<dbReference type="EC" id="4.4.1.2" evidence="3"/>
<name>A0A841EJN1_9ACTN</name>
<dbReference type="GO" id="GO:0018826">
    <property type="term" value="F:methionine gamma-lyase activity"/>
    <property type="evidence" value="ECO:0007669"/>
    <property type="project" value="UniProtKB-EC"/>
</dbReference>
<dbReference type="FunFam" id="3.40.640.10:FF:000046">
    <property type="entry name" value="Cystathionine gamma-lyase"/>
    <property type="match status" value="1"/>
</dbReference>
<dbReference type="InterPro" id="IPR015422">
    <property type="entry name" value="PyrdxlP-dep_Trfase_small"/>
</dbReference>
<dbReference type="PANTHER" id="PTHR11808">
    <property type="entry name" value="TRANS-SULFURATION ENZYME FAMILY MEMBER"/>
    <property type="match status" value="1"/>
</dbReference>
<organism evidence="10 11">
    <name type="scientific">Streptomonospora salina</name>
    <dbReference type="NCBI Taxonomy" id="104205"/>
    <lineage>
        <taxon>Bacteria</taxon>
        <taxon>Bacillati</taxon>
        <taxon>Actinomycetota</taxon>
        <taxon>Actinomycetes</taxon>
        <taxon>Streptosporangiales</taxon>
        <taxon>Nocardiopsidaceae</taxon>
        <taxon>Streptomonospora</taxon>
    </lineage>
</organism>
<dbReference type="InterPro" id="IPR015421">
    <property type="entry name" value="PyrdxlP-dep_Trfase_major"/>
</dbReference>
<evidence type="ECO:0000256" key="3">
    <source>
        <dbReference type="ARBA" id="ARBA00047175"/>
    </source>
</evidence>
<evidence type="ECO:0000256" key="7">
    <source>
        <dbReference type="PIRSR" id="PIRSR001434-2"/>
    </source>
</evidence>
<comment type="catalytic activity">
    <reaction evidence="5">
        <text>L-homocysteine + H2O = 2-oxobutanoate + hydrogen sulfide + NH4(+) + H(+)</text>
        <dbReference type="Rhea" id="RHEA:14501"/>
        <dbReference type="ChEBI" id="CHEBI:15377"/>
        <dbReference type="ChEBI" id="CHEBI:15378"/>
        <dbReference type="ChEBI" id="CHEBI:16763"/>
        <dbReference type="ChEBI" id="CHEBI:28938"/>
        <dbReference type="ChEBI" id="CHEBI:29919"/>
        <dbReference type="ChEBI" id="CHEBI:58199"/>
        <dbReference type="EC" id="4.4.1.2"/>
    </reaction>
    <physiologicalReaction direction="left-to-right" evidence="5">
        <dbReference type="Rhea" id="RHEA:14502"/>
    </physiologicalReaction>
</comment>
<evidence type="ECO:0000313" key="10">
    <source>
        <dbReference type="EMBL" id="MBB6000998.1"/>
    </source>
</evidence>
<keyword evidence="10" id="KW-0456">Lyase</keyword>
<dbReference type="CDD" id="cd00614">
    <property type="entry name" value="CGS_like"/>
    <property type="match status" value="1"/>
</dbReference>
<sequence>MSAHFATRTVHTAGADPGGSRPTTAPLYQGHQFRFDSAERLAAAFGDQRGDFFYGRYGNPTVRTLEEAVAGLEGGAAATAFSSGMGAISAVLLEKLGSGDHVVAQSCLYGGTHALLEELAAKWGVAVTRLETDTAAEARAAMRPETRVLLLETIANPTTRVCDLPALSAEAAARGAATVVDNTFATPLLCRPIEHGADVVVHSTSKYLSGHGDAVGGIAVSARADQHEGLWSRAVNLGACADPFAAWLTLRGLQTLALRMERHCANALDLATRLAAHPGVERVHYPGLDDHPDRGTAGRLLDGAGGIVAVEPAGGRESGRRFAEALRLVALGPSLGDVRSLALHPASTSHAALGAAELAAAGIGGATVRISVGVEDAADLWADVEQALVQAGA</sequence>
<evidence type="ECO:0000313" key="11">
    <source>
        <dbReference type="Proteomes" id="UP000578077"/>
    </source>
</evidence>
<dbReference type="InterPro" id="IPR015424">
    <property type="entry name" value="PyrdxlP-dep_Trfase"/>
</dbReference>
<dbReference type="GO" id="GO:0019346">
    <property type="term" value="P:transsulfuration"/>
    <property type="evidence" value="ECO:0007669"/>
    <property type="project" value="InterPro"/>
</dbReference>
<evidence type="ECO:0000256" key="5">
    <source>
        <dbReference type="ARBA" id="ARBA00048780"/>
    </source>
</evidence>
<dbReference type="GO" id="GO:0004123">
    <property type="term" value="F:cystathionine gamma-lyase activity"/>
    <property type="evidence" value="ECO:0007669"/>
    <property type="project" value="TreeGrafter"/>
</dbReference>
<protein>
    <recommendedName>
        <fullName evidence="3">homocysteine desulfhydrase</fullName>
        <ecNumber evidence="3">4.4.1.2</ecNumber>
    </recommendedName>
    <alternativeName>
        <fullName evidence="4">Homocysteine desulfhydrase</fullName>
    </alternativeName>
</protein>
<comment type="similarity">
    <text evidence="8">Belongs to the trans-sulfuration enzymes family.</text>
</comment>
<gene>
    <name evidence="10" type="ORF">HNR25_004827</name>
</gene>
<evidence type="ECO:0000256" key="8">
    <source>
        <dbReference type="RuleBase" id="RU362118"/>
    </source>
</evidence>
<dbReference type="GO" id="GO:0030170">
    <property type="term" value="F:pyridoxal phosphate binding"/>
    <property type="evidence" value="ECO:0007669"/>
    <property type="project" value="InterPro"/>
</dbReference>
<dbReference type="SUPFAM" id="SSF53383">
    <property type="entry name" value="PLP-dependent transferases"/>
    <property type="match status" value="1"/>
</dbReference>
<dbReference type="Proteomes" id="UP000578077">
    <property type="component" value="Unassembled WGS sequence"/>
</dbReference>
<keyword evidence="2 7" id="KW-0663">Pyridoxal phosphate</keyword>
<feature type="region of interest" description="Disordered" evidence="9">
    <location>
        <begin position="1"/>
        <end position="25"/>
    </location>
</feature>
<dbReference type="GO" id="GO:0047982">
    <property type="term" value="F:homocysteine desulfhydrase activity"/>
    <property type="evidence" value="ECO:0007669"/>
    <property type="project" value="UniProtKB-EC"/>
</dbReference>
<dbReference type="EMBL" id="JACHLY010000002">
    <property type="protein sequence ID" value="MBB6000998.1"/>
    <property type="molecule type" value="Genomic_DNA"/>
</dbReference>
<dbReference type="AlphaFoldDB" id="A0A841EJN1"/>
<feature type="modified residue" description="N6-(pyridoxal phosphate)lysine" evidence="7">
    <location>
        <position position="206"/>
    </location>
</feature>
<comment type="caution">
    <text evidence="10">The sequence shown here is derived from an EMBL/GenBank/DDBJ whole genome shotgun (WGS) entry which is preliminary data.</text>
</comment>
<evidence type="ECO:0000256" key="4">
    <source>
        <dbReference type="ARBA" id="ARBA00047199"/>
    </source>
</evidence>
<dbReference type="PIRSF" id="PIRSF001434">
    <property type="entry name" value="CGS"/>
    <property type="match status" value="1"/>
</dbReference>
<comment type="catalytic activity">
    <reaction evidence="6">
        <text>L-methionine + H2O = methanethiol + 2-oxobutanoate + NH4(+)</text>
        <dbReference type="Rhea" id="RHEA:23800"/>
        <dbReference type="ChEBI" id="CHEBI:15377"/>
        <dbReference type="ChEBI" id="CHEBI:16007"/>
        <dbReference type="ChEBI" id="CHEBI:16763"/>
        <dbReference type="ChEBI" id="CHEBI:28938"/>
        <dbReference type="ChEBI" id="CHEBI:57844"/>
        <dbReference type="EC" id="4.4.1.11"/>
    </reaction>
    <physiologicalReaction direction="left-to-right" evidence="6">
        <dbReference type="Rhea" id="RHEA:23801"/>
    </physiologicalReaction>
</comment>
<dbReference type="InterPro" id="IPR000277">
    <property type="entry name" value="Cys/Met-Metab_PyrdxlP-dep_enz"/>
</dbReference>
<dbReference type="PANTHER" id="PTHR11808:SF85">
    <property type="entry name" value="CYSTATHIONINE GAMMA-LYASE-RELATED"/>
    <property type="match status" value="1"/>
</dbReference>
<keyword evidence="11" id="KW-1185">Reference proteome</keyword>
<proteinExistence type="inferred from homology"/>
<dbReference type="GO" id="GO:0005737">
    <property type="term" value="C:cytoplasm"/>
    <property type="evidence" value="ECO:0007669"/>
    <property type="project" value="TreeGrafter"/>
</dbReference>
<comment type="cofactor">
    <cofactor evidence="1 8">
        <name>pyridoxal 5'-phosphate</name>
        <dbReference type="ChEBI" id="CHEBI:597326"/>
    </cofactor>
</comment>
<accession>A0A841EJN1</accession>
<dbReference type="Pfam" id="PF01053">
    <property type="entry name" value="Cys_Met_Meta_PP"/>
    <property type="match status" value="1"/>
</dbReference>
<evidence type="ECO:0000256" key="1">
    <source>
        <dbReference type="ARBA" id="ARBA00001933"/>
    </source>
</evidence>
<dbReference type="RefSeq" id="WP_184639957.1">
    <property type="nucleotide sequence ID" value="NZ_BAABKT010000018.1"/>
</dbReference>
<evidence type="ECO:0000256" key="6">
    <source>
        <dbReference type="ARBA" id="ARBA00052699"/>
    </source>
</evidence>
<dbReference type="Gene3D" id="3.90.1150.10">
    <property type="entry name" value="Aspartate Aminotransferase, domain 1"/>
    <property type="match status" value="1"/>
</dbReference>
<reference evidence="10 11" key="1">
    <citation type="submission" date="2020-08" db="EMBL/GenBank/DDBJ databases">
        <title>Sequencing the genomes of 1000 actinobacteria strains.</title>
        <authorList>
            <person name="Klenk H.-P."/>
        </authorList>
    </citation>
    <scope>NUCLEOTIDE SEQUENCE [LARGE SCALE GENOMIC DNA]</scope>
    <source>
        <strain evidence="10 11">DSM 44593</strain>
    </source>
</reference>
<dbReference type="GO" id="GO:0019343">
    <property type="term" value="P:cysteine biosynthetic process via cystathionine"/>
    <property type="evidence" value="ECO:0007669"/>
    <property type="project" value="TreeGrafter"/>
</dbReference>
<evidence type="ECO:0000256" key="2">
    <source>
        <dbReference type="ARBA" id="ARBA00022898"/>
    </source>
</evidence>
<evidence type="ECO:0000256" key="9">
    <source>
        <dbReference type="SAM" id="MobiDB-lite"/>
    </source>
</evidence>
<dbReference type="Gene3D" id="3.40.640.10">
    <property type="entry name" value="Type I PLP-dependent aspartate aminotransferase-like (Major domain)"/>
    <property type="match status" value="1"/>
</dbReference>